<dbReference type="Proteomes" id="UP000029391">
    <property type="component" value="Unassembled WGS sequence"/>
</dbReference>
<dbReference type="EMBL" id="AWXU01000041">
    <property type="protein sequence ID" value="KFN49089.1"/>
    <property type="molecule type" value="Genomic_DNA"/>
</dbReference>
<proteinExistence type="predicted"/>
<keyword evidence="2" id="KW-1185">Reference proteome</keyword>
<accession>A0A091BE43</accession>
<dbReference type="eggNOG" id="ENOG5034203">
    <property type="taxonomic scope" value="Bacteria"/>
</dbReference>
<dbReference type="STRING" id="1121013.GCA_000426365_00874"/>
<protein>
    <recommendedName>
        <fullName evidence="3">DUF1877 family protein</fullName>
    </recommendedName>
</protein>
<gene>
    <name evidence="1" type="ORF">P873_12410</name>
</gene>
<sequence length="142" mass="15567">MGLIADFFVATEARARSYARRGTAVDDGAPPDLREYENFTGTDLGLLWAILAGERFDGDRHDLGETWVSDDGDRWLIRFPDALTTLLADAPAKKLATAATAWAKSDDLHPDVGELGPVLDDLQRLALLAREKGWALWLAGML</sequence>
<dbReference type="OrthoDB" id="192506at2"/>
<evidence type="ECO:0008006" key="3">
    <source>
        <dbReference type="Google" id="ProtNLM"/>
    </source>
</evidence>
<reference evidence="1 2" key="1">
    <citation type="submission" date="2013-09" db="EMBL/GenBank/DDBJ databases">
        <title>Genome sequencing of Arenimonas composti.</title>
        <authorList>
            <person name="Chen F."/>
            <person name="Wang G."/>
        </authorList>
    </citation>
    <scope>NUCLEOTIDE SEQUENCE [LARGE SCALE GENOMIC DNA]</scope>
    <source>
        <strain evidence="1 2">TR7-09</strain>
    </source>
</reference>
<evidence type="ECO:0000313" key="2">
    <source>
        <dbReference type="Proteomes" id="UP000029391"/>
    </source>
</evidence>
<dbReference type="RefSeq" id="WP_026816315.1">
    <property type="nucleotide sequence ID" value="NZ_AUFF01000002.1"/>
</dbReference>
<name>A0A091BE43_9GAMM</name>
<comment type="caution">
    <text evidence="1">The sequence shown here is derived from an EMBL/GenBank/DDBJ whole genome shotgun (WGS) entry which is preliminary data.</text>
</comment>
<organism evidence="1 2">
    <name type="scientific">Arenimonas composti TR7-09 = DSM 18010</name>
    <dbReference type="NCBI Taxonomy" id="1121013"/>
    <lineage>
        <taxon>Bacteria</taxon>
        <taxon>Pseudomonadati</taxon>
        <taxon>Pseudomonadota</taxon>
        <taxon>Gammaproteobacteria</taxon>
        <taxon>Lysobacterales</taxon>
        <taxon>Lysobacteraceae</taxon>
        <taxon>Arenimonas</taxon>
    </lineage>
</organism>
<evidence type="ECO:0000313" key="1">
    <source>
        <dbReference type="EMBL" id="KFN49089.1"/>
    </source>
</evidence>
<dbReference type="AlphaFoldDB" id="A0A091BE43"/>